<gene>
    <name evidence="1" type="ORF">PhiST_gp041</name>
</gene>
<dbReference type="Gene3D" id="3.40.50.300">
    <property type="entry name" value="P-loop containing nucleotide triphosphate hydrolases"/>
    <property type="match status" value="1"/>
</dbReference>
<reference evidence="2" key="2">
    <citation type="submission" date="2013-03" db="EMBL/GenBank/DDBJ databases">
        <title>The Cellulophaga phages: a novel, diverse, and globally ubiquitous model system.</title>
        <authorList>
            <person name="Holmfeldt K."/>
            <person name="Solonenko N."/>
            <person name="Shah M."/>
            <person name="Corrier K."/>
            <person name="Riemann L."/>
            <person name="VerBerkmoes N.C."/>
            <person name="Sullivan M.B."/>
        </authorList>
    </citation>
    <scope>NUCLEOTIDE SEQUENCE [LARGE SCALE GENOMIC DNA]</scope>
</reference>
<evidence type="ECO:0000313" key="2">
    <source>
        <dbReference type="Proteomes" id="UP000014729"/>
    </source>
</evidence>
<name>R9ZXD8_9CAUD</name>
<organism evidence="1 2">
    <name type="scientific">Cellulophaga phage phiST</name>
    <dbReference type="NCBI Taxonomy" id="756282"/>
    <lineage>
        <taxon>Viruses</taxon>
        <taxon>Duplodnaviria</taxon>
        <taxon>Heunggongvirae</taxon>
        <taxon>Uroviricota</taxon>
        <taxon>Caudoviricetes</taxon>
        <taxon>Cbastvirus</taxon>
        <taxon>Cbastvirus ST</taxon>
    </lineage>
</organism>
<dbReference type="SUPFAM" id="SSF52540">
    <property type="entry name" value="P-loop containing nucleoside triphosphate hydrolases"/>
    <property type="match status" value="1"/>
</dbReference>
<proteinExistence type="predicted"/>
<dbReference type="Proteomes" id="UP000014729">
    <property type="component" value="Segment"/>
</dbReference>
<sequence>MKMERIMQKSQNNNKVIFLLGEICSGKDTYANNNFTNGEIVVSIGDIVRKISNKKQRISNKDLDQTIIKECKKIYESLQNKTIVFVGIRQEIVYLELAKDFEDKQSIILTASSKVLKDRYESRGDEKDKNLTYEQAHNIDLQLGLFNLIHLVLREERLLTVIKTD</sequence>
<dbReference type="EMBL" id="KC821604">
    <property type="protein sequence ID" value="AGO47180.1"/>
    <property type="molecule type" value="Genomic_DNA"/>
</dbReference>
<protein>
    <submittedName>
        <fullName evidence="1">ATPase containing protein</fullName>
    </submittedName>
</protein>
<reference evidence="1 2" key="1">
    <citation type="journal article" date="2013" name="Proc. Natl. Acad. Sci. U.S.A.">
        <title>Twelve previously unknown phage genera are ubiquitous in global oceans.</title>
        <authorList>
            <person name="Holmfeldt K."/>
            <person name="Solonenko N."/>
            <person name="Shah M."/>
            <person name="Corrier K."/>
            <person name="Riemann L."/>
            <person name="Verberkmoes N.C."/>
            <person name="Sullivan M.B."/>
        </authorList>
    </citation>
    <scope>NUCLEOTIDE SEQUENCE [LARGE SCALE GENOMIC DNA]</scope>
    <source>
        <strain evidence="1">PhiST</strain>
    </source>
</reference>
<evidence type="ECO:0000313" key="1">
    <source>
        <dbReference type="EMBL" id="AGO47180.1"/>
    </source>
</evidence>
<dbReference type="InterPro" id="IPR027417">
    <property type="entry name" value="P-loop_NTPase"/>
</dbReference>
<accession>R9ZXD8</accession>